<comment type="caution">
    <text evidence="3">The sequence shown here is derived from an EMBL/GenBank/DDBJ whole genome shotgun (WGS) entry which is preliminary data.</text>
</comment>
<evidence type="ECO:0000259" key="2">
    <source>
        <dbReference type="Pfam" id="PF15978"/>
    </source>
</evidence>
<accession>A0A0L9Y4Y1</accession>
<feature type="domain" description="TniQ" evidence="1">
    <location>
        <begin position="4"/>
        <end position="159"/>
    </location>
</feature>
<organism evidence="3 4">
    <name type="scientific">Clostridium botulinum</name>
    <dbReference type="NCBI Taxonomy" id="1491"/>
    <lineage>
        <taxon>Bacteria</taxon>
        <taxon>Bacillati</taxon>
        <taxon>Bacillota</taxon>
        <taxon>Clostridia</taxon>
        <taxon>Eubacteriales</taxon>
        <taxon>Clostridiaceae</taxon>
        <taxon>Clostridium</taxon>
    </lineage>
</organism>
<dbReference type="Pfam" id="PF06527">
    <property type="entry name" value="TniQ"/>
    <property type="match status" value="1"/>
</dbReference>
<dbReference type="RefSeq" id="WP_053342852.1">
    <property type="nucleotide sequence ID" value="NZ_LFPG01000012.1"/>
</dbReference>
<proteinExistence type="predicted"/>
<evidence type="ECO:0000313" key="4">
    <source>
        <dbReference type="Proteomes" id="UP000472355"/>
    </source>
</evidence>
<dbReference type="AlphaFoldDB" id="A0A0L9Y4Y1"/>
<dbReference type="Proteomes" id="UP000472355">
    <property type="component" value="Unassembled WGS sequence"/>
</dbReference>
<dbReference type="OrthoDB" id="470139at2"/>
<feature type="domain" description="Transposon Tn7 transposition protein TnsD C-terminal" evidence="2">
    <location>
        <begin position="201"/>
        <end position="567"/>
    </location>
</feature>
<reference evidence="3 4" key="1">
    <citation type="submission" date="2019-02" db="EMBL/GenBank/DDBJ databases">
        <title>Genome sequencing of Clostridium botulinum clinical isolates.</title>
        <authorList>
            <person name="Brunt J."/>
            <person name="Van Vliet A.H.M."/>
            <person name="Stringer S.C."/>
            <person name="Grant K.A."/>
            <person name="Carter A.C."/>
            <person name="Peck M.W."/>
        </authorList>
    </citation>
    <scope>NUCLEOTIDE SEQUENCE [LARGE SCALE GENOMIC DNA]</scope>
    <source>
        <strain evidence="3 4">H113700579</strain>
    </source>
</reference>
<evidence type="ECO:0000313" key="3">
    <source>
        <dbReference type="EMBL" id="NFA41589.1"/>
    </source>
</evidence>
<protein>
    <submittedName>
        <fullName evidence="3">Uncharacterized protein</fullName>
    </submittedName>
</protein>
<dbReference type="Pfam" id="PF15978">
    <property type="entry name" value="TnsD"/>
    <property type="match status" value="1"/>
</dbReference>
<evidence type="ECO:0000259" key="1">
    <source>
        <dbReference type="Pfam" id="PF06527"/>
    </source>
</evidence>
<name>A0A0L9Y4Y1_CLOBO</name>
<dbReference type="InterPro" id="IPR009492">
    <property type="entry name" value="TniQ"/>
</dbReference>
<gene>
    <name evidence="3" type="ORF">EXM65_03080</name>
</gene>
<dbReference type="EMBL" id="SGKU01000005">
    <property type="protein sequence ID" value="NFA41589.1"/>
    <property type="molecule type" value="Genomic_DNA"/>
</dbReference>
<sequence>MSLYFPEPYDDEILYSVISRYHYYMGNLNAKETLKELFGNPNKIPTIELCCNINSIYKKINNSIYDEDYLINKHTNLPFYYPFFNANNQRYIVKMMKNNNAQGIYAKIGIVAGGVCSKKDLYYCPECVKDDMNRTGEGYFHRIHQVPGVLVCPIHLCKLDKYEIKNNEVGRISLIKMNLKYIDLTPKYIDDNKINEDLIKIAKSSQFLLSNNLININQNILVKRYKTMLAKTGLITPKNRVRQKKLNCMLKKRYSDTLLEMLDSKVDDKESNWLRSILRKPRKYFSPIRHMLLILLMYEDIESFFYDYTKNYISSKSSWPCLNKVCKYYKENVITSCRVTSDYKTRKPVGTFKCKYCGFEYSRKVNYKDKDDVYRIGRIKCFGQVWQDRLIDLINSKQYSINSMAKSMGCDPKTIVKYARKLGKGDDVNSKIKFKENKKLKPSKNYKNSYSKDILSFINSHPNCTRIEIRKALLKQYMWFYRNDKKWLKDNLPEARTQLERKLNNNIRVDWNKRDNEIYLKIRSTYIGIIQSSQNIRITKSIIGNKLGISALLDYYLEKLPKTKKYLAKVVETVEEFQIRRVKKICRTMSNKNIQIKLWKVMRVAGLRKTCSVNVINTINYYIKTQENNIYL</sequence>
<dbReference type="InterPro" id="IPR032750">
    <property type="entry name" value="TnsD_C"/>
</dbReference>